<dbReference type="InterPro" id="IPR010994">
    <property type="entry name" value="RuvA_2-like"/>
</dbReference>
<proteinExistence type="inferred from homology"/>
<evidence type="ECO:0000256" key="11">
    <source>
        <dbReference type="ARBA" id="ARBA00023027"/>
    </source>
</evidence>
<keyword evidence="10" id="KW-0460">Magnesium</keyword>
<dbReference type="AlphaFoldDB" id="A0A426U3W6"/>
<evidence type="ECO:0000256" key="5">
    <source>
        <dbReference type="ARBA" id="ARBA00022598"/>
    </source>
</evidence>
<sequence length="677" mass="72933">MHNPDPAQRINDLCAALHAADYRYYVLDDPQLSDAEYDALMRELRALEAAHPQLVRPDAPTQRVAGAPAAQFAKVTHPQPMLSLANAMDEGELYEWHARVVRLLGPTTPLSFVVEPKIDGLALALTYQNGHFVQGATRGDGTVGEDVTANLRTVRGIPLRLRSSEEVGLPLATRIEVRGEVYMRRDDFATLNERLAAADEKVFANARNAAAGALRQKDPALTAKRPLRFFAYAVGPFSGVELASQWQTLHYFRALGLPVNHDAQRFDAFAAVVAFCHEWMARREDLPYEADGIVVKVDAFALQQELGVVQRDPRWAIAFKFPAREAVTRLTAITVNLGRTGVLTPNAELTPVAIGGVTVRSASLHNADYISERDIRIGDFVTVKRAGDVIPYVVGPVLHLRETTVQPWSFPSHCPACGTALERVEGEAAWRCPNFGICPAQLVRKVEHFVSRGAMDIAGMGERQAEQFVSAGWINDVADLYTLTPETFTDVEGYGAKRVANLLQAIADSKQRPLERLLVGLGIRFVGSVAARDLVRHFGNLDALMAASEADLIAIEGVGPVVAASVVNFFQREASRQLIAKLRAAGLRMAGDAGAAAASTTLAGKTFVLTGTLPSMTREAAGALIEAHGGKLSESVSKKTSYVVAGSSAGSKLAKATQLGIPVLDEAGLRTLLGDAG</sequence>
<dbReference type="Pfam" id="PF03119">
    <property type="entry name" value="DNA_ligase_ZBD"/>
    <property type="match status" value="1"/>
</dbReference>
<dbReference type="CDD" id="cd00114">
    <property type="entry name" value="LIGANc"/>
    <property type="match status" value="1"/>
</dbReference>
<dbReference type="GO" id="GO:0003677">
    <property type="term" value="F:DNA binding"/>
    <property type="evidence" value="ECO:0007669"/>
    <property type="project" value="InterPro"/>
</dbReference>
<dbReference type="Pfam" id="PF01653">
    <property type="entry name" value="DNA_ligase_aden"/>
    <property type="match status" value="1"/>
</dbReference>
<keyword evidence="6" id="KW-0235">DNA replication</keyword>
<dbReference type="SMART" id="SM00532">
    <property type="entry name" value="LIGANc"/>
    <property type="match status" value="1"/>
</dbReference>
<organism evidence="17 18">
    <name type="scientific">Candidatus Viridilinea halotolerans</name>
    <dbReference type="NCBI Taxonomy" id="2491704"/>
    <lineage>
        <taxon>Bacteria</taxon>
        <taxon>Bacillati</taxon>
        <taxon>Chloroflexota</taxon>
        <taxon>Chloroflexia</taxon>
        <taxon>Chloroflexales</taxon>
        <taxon>Chloroflexineae</taxon>
        <taxon>Oscillochloridaceae</taxon>
        <taxon>Candidatus Viridilinea</taxon>
    </lineage>
</organism>
<dbReference type="InterPro" id="IPR041663">
    <property type="entry name" value="DisA/LigA_HHH"/>
</dbReference>
<dbReference type="InterPro" id="IPR012340">
    <property type="entry name" value="NA-bd_OB-fold"/>
</dbReference>
<dbReference type="InterPro" id="IPR036420">
    <property type="entry name" value="BRCT_dom_sf"/>
</dbReference>
<evidence type="ECO:0000256" key="8">
    <source>
        <dbReference type="ARBA" id="ARBA00022763"/>
    </source>
</evidence>
<comment type="caution">
    <text evidence="17">The sequence shown here is derived from an EMBL/GenBank/DDBJ whole genome shotgun (WGS) entry which is preliminary data.</text>
</comment>
<protein>
    <recommendedName>
        <fullName evidence="4">DNA ligase</fullName>
        <ecNumber evidence="3">6.5.1.2</ecNumber>
    </recommendedName>
</protein>
<dbReference type="HAMAP" id="MF_01588">
    <property type="entry name" value="DNA_ligase_A"/>
    <property type="match status" value="1"/>
</dbReference>
<evidence type="ECO:0000256" key="14">
    <source>
        <dbReference type="ARBA" id="ARBA00034005"/>
    </source>
</evidence>
<dbReference type="PIRSF" id="PIRSF001604">
    <property type="entry name" value="LigA"/>
    <property type="match status" value="1"/>
</dbReference>
<dbReference type="InterPro" id="IPR001679">
    <property type="entry name" value="DNA_ligase"/>
</dbReference>
<feature type="non-terminal residue" evidence="17">
    <location>
        <position position="677"/>
    </location>
</feature>
<dbReference type="Pfam" id="PF03120">
    <property type="entry name" value="OB_DNA_ligase"/>
    <property type="match status" value="1"/>
</dbReference>
<dbReference type="EMBL" id="RSAS01000257">
    <property type="protein sequence ID" value="RRR74581.1"/>
    <property type="molecule type" value="Genomic_DNA"/>
</dbReference>
<evidence type="ECO:0000256" key="12">
    <source>
        <dbReference type="ARBA" id="ARBA00023204"/>
    </source>
</evidence>
<dbReference type="FunFam" id="1.10.150.20:FF:000006">
    <property type="entry name" value="DNA ligase"/>
    <property type="match status" value="1"/>
</dbReference>
<dbReference type="SUPFAM" id="SSF50249">
    <property type="entry name" value="Nucleic acid-binding proteins"/>
    <property type="match status" value="1"/>
</dbReference>
<evidence type="ECO:0000256" key="13">
    <source>
        <dbReference type="ARBA" id="ARBA00023211"/>
    </source>
</evidence>
<dbReference type="SMART" id="SM00278">
    <property type="entry name" value="HhH1"/>
    <property type="match status" value="3"/>
</dbReference>
<evidence type="ECO:0000256" key="6">
    <source>
        <dbReference type="ARBA" id="ARBA00022705"/>
    </source>
</evidence>
<dbReference type="NCBIfam" id="NF005932">
    <property type="entry name" value="PRK07956.1"/>
    <property type="match status" value="1"/>
</dbReference>
<dbReference type="Gene3D" id="6.20.10.30">
    <property type="match status" value="1"/>
</dbReference>
<dbReference type="Pfam" id="PF14520">
    <property type="entry name" value="HHH_5"/>
    <property type="match status" value="1"/>
</dbReference>
<reference evidence="17 18" key="1">
    <citation type="submission" date="2018-12" db="EMBL/GenBank/DDBJ databases">
        <title>Genome Sequence of Candidatus Viridilinea halotolerans isolated from saline sulfide-rich spring.</title>
        <authorList>
            <person name="Grouzdev D.S."/>
            <person name="Burganskaya E.I."/>
            <person name="Krutkina M.S."/>
            <person name="Sukhacheva M.V."/>
            <person name="Gorlenko V.M."/>
        </authorList>
    </citation>
    <scope>NUCLEOTIDE SEQUENCE [LARGE SCALE GENOMIC DNA]</scope>
    <source>
        <strain evidence="17">Chok-6</strain>
    </source>
</reference>
<evidence type="ECO:0000256" key="7">
    <source>
        <dbReference type="ARBA" id="ARBA00022723"/>
    </source>
</evidence>
<dbReference type="FunFam" id="2.40.50.140:FF:000012">
    <property type="entry name" value="DNA ligase"/>
    <property type="match status" value="1"/>
</dbReference>
<evidence type="ECO:0000256" key="15">
    <source>
        <dbReference type="ARBA" id="ARBA00060881"/>
    </source>
</evidence>
<evidence type="ECO:0000256" key="9">
    <source>
        <dbReference type="ARBA" id="ARBA00022833"/>
    </source>
</evidence>
<comment type="catalytic activity">
    <reaction evidence="14">
        <text>NAD(+) + (deoxyribonucleotide)n-3'-hydroxyl + 5'-phospho-(deoxyribonucleotide)m = (deoxyribonucleotide)n+m + AMP + beta-nicotinamide D-nucleotide.</text>
        <dbReference type="EC" id="6.5.1.2"/>
    </reaction>
</comment>
<dbReference type="FunFam" id="1.10.150.20:FF:000007">
    <property type="entry name" value="DNA ligase"/>
    <property type="match status" value="1"/>
</dbReference>
<comment type="cofactor">
    <cofactor evidence="1">
        <name>Mg(2+)</name>
        <dbReference type="ChEBI" id="CHEBI:18420"/>
    </cofactor>
</comment>
<dbReference type="GO" id="GO:0005829">
    <property type="term" value="C:cytosol"/>
    <property type="evidence" value="ECO:0007669"/>
    <property type="project" value="TreeGrafter"/>
</dbReference>
<dbReference type="GO" id="GO:0046872">
    <property type="term" value="F:metal ion binding"/>
    <property type="evidence" value="ECO:0007669"/>
    <property type="project" value="UniProtKB-KW"/>
</dbReference>
<dbReference type="PROSITE" id="PS01055">
    <property type="entry name" value="DNA_LIGASE_N1"/>
    <property type="match status" value="1"/>
</dbReference>
<dbReference type="Gene3D" id="3.40.50.10190">
    <property type="entry name" value="BRCT domain"/>
    <property type="match status" value="1"/>
</dbReference>
<accession>A0A426U3W6</accession>
<dbReference type="PROSITE" id="PS50172">
    <property type="entry name" value="BRCT"/>
    <property type="match status" value="1"/>
</dbReference>
<dbReference type="InterPro" id="IPR004150">
    <property type="entry name" value="NAD_DNA_ligase_OB"/>
</dbReference>
<evidence type="ECO:0000256" key="1">
    <source>
        <dbReference type="ARBA" id="ARBA00001946"/>
    </source>
</evidence>
<evidence type="ECO:0000313" key="17">
    <source>
        <dbReference type="EMBL" id="RRR74581.1"/>
    </source>
</evidence>
<dbReference type="GO" id="GO:0006281">
    <property type="term" value="P:DNA repair"/>
    <property type="evidence" value="ECO:0007669"/>
    <property type="project" value="UniProtKB-KW"/>
</dbReference>
<evidence type="ECO:0000259" key="16">
    <source>
        <dbReference type="PROSITE" id="PS50172"/>
    </source>
</evidence>
<comment type="function">
    <text evidence="2">DNA ligase that catalyzes the formation of phosphodiester linkages between 5'-phosphoryl and 3'-hydroxyl groups in double-stranded DNA using NAD as a coenzyme and as the energy source for the reaction. It is essential for DNA replication and repair of damaged DNA.</text>
</comment>
<dbReference type="SUPFAM" id="SSF56091">
    <property type="entry name" value="DNA ligase/mRNA capping enzyme, catalytic domain"/>
    <property type="match status" value="1"/>
</dbReference>
<dbReference type="Gene3D" id="1.10.150.20">
    <property type="entry name" value="5' to 3' exonuclease, C-terminal subdomain"/>
    <property type="match status" value="2"/>
</dbReference>
<keyword evidence="13" id="KW-0464">Manganese</keyword>
<name>A0A426U3W6_9CHLR</name>
<keyword evidence="7" id="KW-0479">Metal-binding</keyword>
<dbReference type="GO" id="GO:0003911">
    <property type="term" value="F:DNA ligase (NAD+) activity"/>
    <property type="evidence" value="ECO:0007669"/>
    <property type="project" value="UniProtKB-EC"/>
</dbReference>
<dbReference type="InterPro" id="IPR018239">
    <property type="entry name" value="DNA_ligase_AS"/>
</dbReference>
<dbReference type="Gene3D" id="1.10.287.610">
    <property type="entry name" value="Helix hairpin bin"/>
    <property type="match status" value="1"/>
</dbReference>
<evidence type="ECO:0000256" key="4">
    <source>
        <dbReference type="ARBA" id="ARBA00013308"/>
    </source>
</evidence>
<dbReference type="InterPro" id="IPR013840">
    <property type="entry name" value="DNAligase_N"/>
</dbReference>
<dbReference type="InterPro" id="IPR013839">
    <property type="entry name" value="DNAligase_adenylation"/>
</dbReference>
<dbReference type="EC" id="6.5.1.2" evidence="3"/>
<keyword evidence="5 17" id="KW-0436">Ligase</keyword>
<comment type="similarity">
    <text evidence="15">Belongs to the NAD-dependent DNA ligase family. LigA subfamily.</text>
</comment>
<dbReference type="Gene3D" id="3.30.470.30">
    <property type="entry name" value="DNA ligase/mRNA capping enzyme"/>
    <property type="match status" value="1"/>
</dbReference>
<keyword evidence="8" id="KW-0227">DNA damage</keyword>
<dbReference type="PANTHER" id="PTHR23389:SF9">
    <property type="entry name" value="DNA LIGASE"/>
    <property type="match status" value="1"/>
</dbReference>
<dbReference type="GO" id="GO:0006260">
    <property type="term" value="P:DNA replication"/>
    <property type="evidence" value="ECO:0007669"/>
    <property type="project" value="UniProtKB-KW"/>
</dbReference>
<dbReference type="PANTHER" id="PTHR23389">
    <property type="entry name" value="CHROMOSOME TRANSMISSION FIDELITY FACTOR 18"/>
    <property type="match status" value="1"/>
</dbReference>
<dbReference type="FunFam" id="3.30.470.30:FF:000001">
    <property type="entry name" value="DNA ligase"/>
    <property type="match status" value="1"/>
</dbReference>
<dbReference type="InterPro" id="IPR003583">
    <property type="entry name" value="Hlx-hairpin-Hlx_DNA-bd_motif"/>
</dbReference>
<dbReference type="Pfam" id="PF00533">
    <property type="entry name" value="BRCT"/>
    <property type="match status" value="1"/>
</dbReference>
<dbReference type="InterPro" id="IPR001357">
    <property type="entry name" value="BRCT_dom"/>
</dbReference>
<keyword evidence="9" id="KW-0862">Zinc</keyword>
<dbReference type="NCBIfam" id="TIGR00575">
    <property type="entry name" value="dnlj"/>
    <property type="match status" value="1"/>
</dbReference>
<keyword evidence="11" id="KW-0520">NAD</keyword>
<keyword evidence="12" id="KW-0234">DNA repair</keyword>
<evidence type="ECO:0000313" key="18">
    <source>
        <dbReference type="Proteomes" id="UP000280307"/>
    </source>
</evidence>
<dbReference type="Gene3D" id="2.40.50.140">
    <property type="entry name" value="Nucleic acid-binding proteins"/>
    <property type="match status" value="1"/>
</dbReference>
<evidence type="ECO:0000256" key="3">
    <source>
        <dbReference type="ARBA" id="ARBA00012722"/>
    </source>
</evidence>
<gene>
    <name evidence="17" type="primary">ligA</name>
    <name evidence="17" type="ORF">EI684_06715</name>
</gene>
<feature type="domain" description="BRCT" evidence="16">
    <location>
        <begin position="597"/>
        <end position="669"/>
    </location>
</feature>
<dbReference type="Proteomes" id="UP000280307">
    <property type="component" value="Unassembled WGS sequence"/>
</dbReference>
<dbReference type="SUPFAM" id="SSF52113">
    <property type="entry name" value="BRCT domain"/>
    <property type="match status" value="1"/>
</dbReference>
<dbReference type="Pfam" id="PF12826">
    <property type="entry name" value="HHH_2"/>
    <property type="match status" value="1"/>
</dbReference>
<dbReference type="InterPro" id="IPR004149">
    <property type="entry name" value="Znf_DNAligase_C4"/>
</dbReference>
<evidence type="ECO:0000256" key="10">
    <source>
        <dbReference type="ARBA" id="ARBA00022842"/>
    </source>
</evidence>
<dbReference type="SMART" id="SM00292">
    <property type="entry name" value="BRCT"/>
    <property type="match status" value="1"/>
</dbReference>
<dbReference type="SUPFAM" id="SSF47781">
    <property type="entry name" value="RuvA domain 2-like"/>
    <property type="match status" value="1"/>
</dbReference>
<evidence type="ECO:0000256" key="2">
    <source>
        <dbReference type="ARBA" id="ARBA00004067"/>
    </source>
</evidence>